<gene>
    <name evidence="1" type="ORF">AVEN_124903_1</name>
</gene>
<reference evidence="1 2" key="1">
    <citation type="journal article" date="2019" name="Sci. Rep.">
        <title>Orb-weaving spider Araneus ventricosus genome elucidates the spidroin gene catalogue.</title>
        <authorList>
            <person name="Kono N."/>
            <person name="Nakamura H."/>
            <person name="Ohtoshi R."/>
            <person name="Moran D.A.P."/>
            <person name="Shinohara A."/>
            <person name="Yoshida Y."/>
            <person name="Fujiwara M."/>
            <person name="Mori M."/>
            <person name="Tomita M."/>
            <person name="Arakawa K."/>
        </authorList>
    </citation>
    <scope>NUCLEOTIDE SEQUENCE [LARGE SCALE GENOMIC DNA]</scope>
</reference>
<dbReference type="AlphaFoldDB" id="A0A4Y2G068"/>
<evidence type="ECO:0000313" key="1">
    <source>
        <dbReference type="EMBL" id="GBM46028.1"/>
    </source>
</evidence>
<dbReference type="EMBL" id="BGPR01001120">
    <property type="protein sequence ID" value="GBM46028.1"/>
    <property type="molecule type" value="Genomic_DNA"/>
</dbReference>
<keyword evidence="2" id="KW-1185">Reference proteome</keyword>
<protein>
    <submittedName>
        <fullName evidence="1">Uncharacterized protein</fullName>
    </submittedName>
</protein>
<organism evidence="1 2">
    <name type="scientific">Araneus ventricosus</name>
    <name type="common">Orbweaver spider</name>
    <name type="synonym">Epeira ventricosa</name>
    <dbReference type="NCBI Taxonomy" id="182803"/>
    <lineage>
        <taxon>Eukaryota</taxon>
        <taxon>Metazoa</taxon>
        <taxon>Ecdysozoa</taxon>
        <taxon>Arthropoda</taxon>
        <taxon>Chelicerata</taxon>
        <taxon>Arachnida</taxon>
        <taxon>Araneae</taxon>
        <taxon>Araneomorphae</taxon>
        <taxon>Entelegynae</taxon>
        <taxon>Araneoidea</taxon>
        <taxon>Araneidae</taxon>
        <taxon>Araneus</taxon>
    </lineage>
</organism>
<evidence type="ECO:0000313" key="2">
    <source>
        <dbReference type="Proteomes" id="UP000499080"/>
    </source>
</evidence>
<accession>A0A4Y2G068</accession>
<dbReference type="Proteomes" id="UP000499080">
    <property type="component" value="Unassembled WGS sequence"/>
</dbReference>
<sequence>MRTSPQHNTFTTSLCMTCCTRGEQLFAWQTVYSDTTIDVMNEKSGFIRPGNSLPLIHGPVSMFSGPLGVVDDDAWSAQAHEWDVYCTVPYPTVSAELCVPKQLRLDLHCIGLSAEPLSGADFALPRGTVSDVLFL</sequence>
<name>A0A4Y2G068_ARAVE</name>
<proteinExistence type="predicted"/>
<comment type="caution">
    <text evidence="1">The sequence shown here is derived from an EMBL/GenBank/DDBJ whole genome shotgun (WGS) entry which is preliminary data.</text>
</comment>